<sequence>MSHPILSPAVRRLSRPRSARAALSAFSFPAPTLSFSAPFCHSSYRTAIAQTTSKRSAAASPSTYSRFPRLSLTSVQPRSPFSSSTARPAAQVTQNPRTDDDGNTLMIGISERAANVGSMLHS</sequence>
<dbReference type="EMBL" id="JBFXLU010000006">
    <property type="protein sequence ID" value="KAL2856621.1"/>
    <property type="molecule type" value="Genomic_DNA"/>
</dbReference>
<protein>
    <submittedName>
        <fullName evidence="2">Uncharacterized protein</fullName>
    </submittedName>
</protein>
<feature type="compositionally biased region" description="Polar residues" evidence="1">
    <location>
        <begin position="73"/>
        <end position="96"/>
    </location>
</feature>
<accession>A0ABR4KWG8</accession>
<name>A0ABR4KWG8_9EURO</name>
<gene>
    <name evidence="2" type="ORF">BJY01DRAFT_203155</name>
</gene>
<keyword evidence="3" id="KW-1185">Reference proteome</keyword>
<evidence type="ECO:0000313" key="2">
    <source>
        <dbReference type="EMBL" id="KAL2856621.1"/>
    </source>
</evidence>
<evidence type="ECO:0000256" key="1">
    <source>
        <dbReference type="SAM" id="MobiDB-lite"/>
    </source>
</evidence>
<reference evidence="2 3" key="1">
    <citation type="submission" date="2024-07" db="EMBL/GenBank/DDBJ databases">
        <title>Section-level genome sequencing and comparative genomics of Aspergillus sections Usti and Cavernicolus.</title>
        <authorList>
            <consortium name="Lawrence Berkeley National Laboratory"/>
            <person name="Nybo J.L."/>
            <person name="Vesth T.C."/>
            <person name="Theobald S."/>
            <person name="Frisvad J.C."/>
            <person name="Larsen T.O."/>
            <person name="Kjaerboelling I."/>
            <person name="Rothschild-Mancinelli K."/>
            <person name="Lyhne E.K."/>
            <person name="Kogle M.E."/>
            <person name="Barry K."/>
            <person name="Clum A."/>
            <person name="Na H."/>
            <person name="Ledsgaard L."/>
            <person name="Lin J."/>
            <person name="Lipzen A."/>
            <person name="Kuo A."/>
            <person name="Riley R."/>
            <person name="Mondo S."/>
            <person name="Labutti K."/>
            <person name="Haridas S."/>
            <person name="Pangalinan J."/>
            <person name="Salamov A.A."/>
            <person name="Simmons B.A."/>
            <person name="Magnuson J.K."/>
            <person name="Chen J."/>
            <person name="Drula E."/>
            <person name="Henrissat B."/>
            <person name="Wiebenga A."/>
            <person name="Lubbers R.J."/>
            <person name="Gomes A.C."/>
            <person name="Makela M.R."/>
            <person name="Stajich J."/>
            <person name="Grigoriev I.V."/>
            <person name="Mortensen U.H."/>
            <person name="De Vries R.P."/>
            <person name="Baker S.E."/>
            <person name="Andersen M.R."/>
        </authorList>
    </citation>
    <scope>NUCLEOTIDE SEQUENCE [LARGE SCALE GENOMIC DNA]</scope>
    <source>
        <strain evidence="2 3">CBS 123904</strain>
    </source>
</reference>
<feature type="region of interest" description="Disordered" evidence="1">
    <location>
        <begin position="73"/>
        <end position="104"/>
    </location>
</feature>
<organism evidence="2 3">
    <name type="scientific">Aspergillus pseudoustus</name>
    <dbReference type="NCBI Taxonomy" id="1810923"/>
    <lineage>
        <taxon>Eukaryota</taxon>
        <taxon>Fungi</taxon>
        <taxon>Dikarya</taxon>
        <taxon>Ascomycota</taxon>
        <taxon>Pezizomycotina</taxon>
        <taxon>Eurotiomycetes</taxon>
        <taxon>Eurotiomycetidae</taxon>
        <taxon>Eurotiales</taxon>
        <taxon>Aspergillaceae</taxon>
        <taxon>Aspergillus</taxon>
        <taxon>Aspergillus subgen. Nidulantes</taxon>
    </lineage>
</organism>
<comment type="caution">
    <text evidence="2">The sequence shown here is derived from an EMBL/GenBank/DDBJ whole genome shotgun (WGS) entry which is preliminary data.</text>
</comment>
<evidence type="ECO:0000313" key="3">
    <source>
        <dbReference type="Proteomes" id="UP001610446"/>
    </source>
</evidence>
<dbReference type="Proteomes" id="UP001610446">
    <property type="component" value="Unassembled WGS sequence"/>
</dbReference>
<proteinExistence type="predicted"/>